<reference evidence="2" key="1">
    <citation type="submission" date="2022-07" db="EMBL/GenBank/DDBJ databases">
        <title>Genome Sequence of Agrocybe chaxingu.</title>
        <authorList>
            <person name="Buettner E."/>
        </authorList>
    </citation>
    <scope>NUCLEOTIDE SEQUENCE</scope>
    <source>
        <strain evidence="2">MP-N11</strain>
    </source>
</reference>
<sequence length="142" mass="15572">MIFTGGPLHQAPSRLKSASMPVNHREESWSSMSTTWRKTTSRFSSSNVVPKSHKRRPPSLDAMIYGNLTPSPSCSVLYAMTRADTGDGADAQHFGFLCLLWLLREANHNLRIIEAEKTNDIGSTVGLIFLRLALHATASSAS</sequence>
<protein>
    <submittedName>
        <fullName evidence="2">Uncharacterized protein</fullName>
    </submittedName>
</protein>
<evidence type="ECO:0000313" key="3">
    <source>
        <dbReference type="Proteomes" id="UP001148786"/>
    </source>
</evidence>
<dbReference type="AlphaFoldDB" id="A0A9W8KAJ5"/>
<name>A0A9W8KAJ5_9AGAR</name>
<dbReference type="EMBL" id="JANKHO010000197">
    <property type="protein sequence ID" value="KAJ3513462.1"/>
    <property type="molecule type" value="Genomic_DNA"/>
</dbReference>
<keyword evidence="3" id="KW-1185">Reference proteome</keyword>
<feature type="region of interest" description="Disordered" evidence="1">
    <location>
        <begin position="1"/>
        <end position="31"/>
    </location>
</feature>
<gene>
    <name evidence="2" type="ORF">NLJ89_g2934</name>
</gene>
<comment type="caution">
    <text evidence="2">The sequence shown here is derived from an EMBL/GenBank/DDBJ whole genome shotgun (WGS) entry which is preliminary data.</text>
</comment>
<proteinExistence type="predicted"/>
<evidence type="ECO:0000313" key="2">
    <source>
        <dbReference type="EMBL" id="KAJ3513462.1"/>
    </source>
</evidence>
<evidence type="ECO:0000256" key="1">
    <source>
        <dbReference type="SAM" id="MobiDB-lite"/>
    </source>
</evidence>
<accession>A0A9W8KAJ5</accession>
<organism evidence="2 3">
    <name type="scientific">Agrocybe chaxingu</name>
    <dbReference type="NCBI Taxonomy" id="84603"/>
    <lineage>
        <taxon>Eukaryota</taxon>
        <taxon>Fungi</taxon>
        <taxon>Dikarya</taxon>
        <taxon>Basidiomycota</taxon>
        <taxon>Agaricomycotina</taxon>
        <taxon>Agaricomycetes</taxon>
        <taxon>Agaricomycetidae</taxon>
        <taxon>Agaricales</taxon>
        <taxon>Agaricineae</taxon>
        <taxon>Strophariaceae</taxon>
        <taxon>Agrocybe</taxon>
    </lineage>
</organism>
<dbReference type="Proteomes" id="UP001148786">
    <property type="component" value="Unassembled WGS sequence"/>
</dbReference>